<organism evidence="5 6">
    <name type="scientific">Alicyclobacillus fastidiosus</name>
    <dbReference type="NCBI Taxonomy" id="392011"/>
    <lineage>
        <taxon>Bacteria</taxon>
        <taxon>Bacillati</taxon>
        <taxon>Bacillota</taxon>
        <taxon>Bacilli</taxon>
        <taxon>Bacillales</taxon>
        <taxon>Alicyclobacillaceae</taxon>
        <taxon>Alicyclobacillus</taxon>
    </lineage>
</organism>
<evidence type="ECO:0000256" key="1">
    <source>
        <dbReference type="ARBA" id="ARBA00010638"/>
    </source>
</evidence>
<keyword evidence="4" id="KW-0460">Magnesium</keyword>
<dbReference type="PIRSF" id="PIRSF006806">
    <property type="entry name" value="FTHF_cligase"/>
    <property type="match status" value="1"/>
</dbReference>
<dbReference type="InterPro" id="IPR037171">
    <property type="entry name" value="NagB/RpiA_transferase-like"/>
</dbReference>
<protein>
    <recommendedName>
        <fullName evidence="4">5-formyltetrahydrofolate cyclo-ligase</fullName>
        <ecNumber evidence="4">6.3.3.2</ecNumber>
    </recommendedName>
</protein>
<evidence type="ECO:0000313" key="5">
    <source>
        <dbReference type="EMBL" id="WAH40692.1"/>
    </source>
</evidence>
<keyword evidence="4" id="KW-0479">Metal-binding</keyword>
<dbReference type="EC" id="6.3.3.2" evidence="4"/>
<dbReference type="GO" id="GO:0030272">
    <property type="term" value="F:5-formyltetrahydrofolate cyclo-ligase activity"/>
    <property type="evidence" value="ECO:0007669"/>
    <property type="project" value="UniProtKB-EC"/>
</dbReference>
<evidence type="ECO:0000256" key="2">
    <source>
        <dbReference type="ARBA" id="ARBA00022741"/>
    </source>
</evidence>
<evidence type="ECO:0000313" key="6">
    <source>
        <dbReference type="Proteomes" id="UP001164761"/>
    </source>
</evidence>
<dbReference type="EMBL" id="CP104067">
    <property type="protein sequence ID" value="WAH40692.1"/>
    <property type="molecule type" value="Genomic_DNA"/>
</dbReference>
<reference evidence="5" key="1">
    <citation type="submission" date="2022-08" db="EMBL/GenBank/DDBJ databases">
        <title>Alicyclobacillus fastidiosus DSM 17978, complete genome.</title>
        <authorList>
            <person name="Wang Q."/>
            <person name="Cai R."/>
            <person name="Wang Z."/>
        </authorList>
    </citation>
    <scope>NUCLEOTIDE SEQUENCE</scope>
    <source>
        <strain evidence="5">DSM 17978</strain>
    </source>
</reference>
<dbReference type="Gene3D" id="3.40.50.10420">
    <property type="entry name" value="NagB/RpiA/CoA transferase-like"/>
    <property type="match status" value="1"/>
</dbReference>
<keyword evidence="6" id="KW-1185">Reference proteome</keyword>
<dbReference type="PANTHER" id="PTHR23407:SF1">
    <property type="entry name" value="5-FORMYLTETRAHYDROFOLATE CYCLO-LIGASE"/>
    <property type="match status" value="1"/>
</dbReference>
<dbReference type="InterPro" id="IPR024185">
    <property type="entry name" value="FTHF_cligase-like_sf"/>
</dbReference>
<sequence>MIALYSAFRDEADLFKGLSRLILVGCQVIYPRVKKQQKQMTFHKVNHLTDLEAGSYGILESNVGRCPAVLAEDIDVIVVPGLSFTRTGLRLGYGGGFYDRMFSCSSVRALLVGVGFSLQVAEELPAEEHDVRMQYLLTEEGLEACGVPL</sequence>
<dbReference type="SUPFAM" id="SSF100950">
    <property type="entry name" value="NagB/RpiA/CoA transferase-like"/>
    <property type="match status" value="1"/>
</dbReference>
<evidence type="ECO:0000256" key="4">
    <source>
        <dbReference type="RuleBase" id="RU361279"/>
    </source>
</evidence>
<gene>
    <name evidence="5" type="ORF">NZD89_20670</name>
</gene>
<comment type="catalytic activity">
    <reaction evidence="4">
        <text>(6S)-5-formyl-5,6,7,8-tetrahydrofolate + ATP = (6R)-5,10-methenyltetrahydrofolate + ADP + phosphate</text>
        <dbReference type="Rhea" id="RHEA:10488"/>
        <dbReference type="ChEBI" id="CHEBI:30616"/>
        <dbReference type="ChEBI" id="CHEBI:43474"/>
        <dbReference type="ChEBI" id="CHEBI:57455"/>
        <dbReference type="ChEBI" id="CHEBI:57457"/>
        <dbReference type="ChEBI" id="CHEBI:456216"/>
        <dbReference type="EC" id="6.3.3.2"/>
    </reaction>
</comment>
<comment type="cofactor">
    <cofactor evidence="4">
        <name>Mg(2+)</name>
        <dbReference type="ChEBI" id="CHEBI:18420"/>
    </cofactor>
</comment>
<evidence type="ECO:0000256" key="3">
    <source>
        <dbReference type="ARBA" id="ARBA00022840"/>
    </source>
</evidence>
<keyword evidence="3 4" id="KW-0067">ATP-binding</keyword>
<dbReference type="RefSeq" id="WP_268004589.1">
    <property type="nucleotide sequence ID" value="NZ_BSUT01000001.1"/>
</dbReference>
<dbReference type="Pfam" id="PF01812">
    <property type="entry name" value="5-FTHF_cyc-lig"/>
    <property type="match status" value="1"/>
</dbReference>
<dbReference type="InterPro" id="IPR002698">
    <property type="entry name" value="FTHF_cligase"/>
</dbReference>
<accession>A0ABY6ZCX8</accession>
<comment type="similarity">
    <text evidence="1 4">Belongs to the 5-formyltetrahydrofolate cyclo-ligase family.</text>
</comment>
<dbReference type="NCBIfam" id="TIGR02727">
    <property type="entry name" value="MTHFS_bact"/>
    <property type="match status" value="1"/>
</dbReference>
<proteinExistence type="inferred from homology"/>
<keyword evidence="2 4" id="KW-0547">Nucleotide-binding</keyword>
<dbReference type="PANTHER" id="PTHR23407">
    <property type="entry name" value="ATPASE INHIBITOR/5-FORMYLTETRAHYDROFOLATE CYCLO-LIGASE"/>
    <property type="match status" value="1"/>
</dbReference>
<keyword evidence="5" id="KW-0436">Ligase</keyword>
<dbReference type="Proteomes" id="UP001164761">
    <property type="component" value="Chromosome"/>
</dbReference>
<name>A0ABY6ZCX8_9BACL</name>